<accession>X1LU90</accession>
<dbReference type="InterPro" id="IPR015422">
    <property type="entry name" value="PyrdxlP-dep_Trfase_small"/>
</dbReference>
<dbReference type="Pfam" id="PF01041">
    <property type="entry name" value="DegT_DnrJ_EryC1"/>
    <property type="match status" value="1"/>
</dbReference>
<dbReference type="GO" id="GO:0000271">
    <property type="term" value="P:polysaccharide biosynthetic process"/>
    <property type="evidence" value="ECO:0007669"/>
    <property type="project" value="TreeGrafter"/>
</dbReference>
<dbReference type="GO" id="GO:0008483">
    <property type="term" value="F:transaminase activity"/>
    <property type="evidence" value="ECO:0007669"/>
    <property type="project" value="TreeGrafter"/>
</dbReference>
<dbReference type="GO" id="GO:0030170">
    <property type="term" value="F:pyridoxal phosphate binding"/>
    <property type="evidence" value="ECO:0007669"/>
    <property type="project" value="TreeGrafter"/>
</dbReference>
<name>X1LU90_9ZZZZ</name>
<sequence>MFTTSDDNVARKVPALRHNGMISYPEQKDYWLPYLYDVDDVGGKIPYNFCMNEIQAAVGIAQLKRLDYMNNLRRRLAARLINGLKDVKELQLPYEPKGFKHVYHLFPVFYDDPESKANVNDLIRMLHDEFSIRTVPLYPPVYWFTLYK</sequence>
<dbReference type="SUPFAM" id="SSF53383">
    <property type="entry name" value="PLP-dependent transferases"/>
    <property type="match status" value="1"/>
</dbReference>
<dbReference type="PANTHER" id="PTHR30244:SF34">
    <property type="entry name" value="DTDP-4-AMINO-4,6-DIDEOXYGALACTOSE TRANSAMINASE"/>
    <property type="match status" value="1"/>
</dbReference>
<proteinExistence type="predicted"/>
<evidence type="ECO:0008006" key="2">
    <source>
        <dbReference type="Google" id="ProtNLM"/>
    </source>
</evidence>
<feature type="non-terminal residue" evidence="1">
    <location>
        <position position="148"/>
    </location>
</feature>
<evidence type="ECO:0000313" key="1">
    <source>
        <dbReference type="EMBL" id="GAI09381.1"/>
    </source>
</evidence>
<dbReference type="Gene3D" id="3.40.640.10">
    <property type="entry name" value="Type I PLP-dependent aspartate aminotransferase-like (Major domain)"/>
    <property type="match status" value="1"/>
</dbReference>
<dbReference type="EMBL" id="BARV01012909">
    <property type="protein sequence ID" value="GAI09381.1"/>
    <property type="molecule type" value="Genomic_DNA"/>
</dbReference>
<dbReference type="Gene3D" id="3.90.1150.10">
    <property type="entry name" value="Aspartate Aminotransferase, domain 1"/>
    <property type="match status" value="1"/>
</dbReference>
<reference evidence="1" key="1">
    <citation type="journal article" date="2014" name="Front. Microbiol.">
        <title>High frequency of phylogenetically diverse reductive dehalogenase-homologous genes in deep subseafloor sedimentary metagenomes.</title>
        <authorList>
            <person name="Kawai M."/>
            <person name="Futagami T."/>
            <person name="Toyoda A."/>
            <person name="Takaki Y."/>
            <person name="Nishi S."/>
            <person name="Hori S."/>
            <person name="Arai W."/>
            <person name="Tsubouchi T."/>
            <person name="Morono Y."/>
            <person name="Uchiyama I."/>
            <person name="Ito T."/>
            <person name="Fujiyama A."/>
            <person name="Inagaki F."/>
            <person name="Takami H."/>
        </authorList>
    </citation>
    <scope>NUCLEOTIDE SEQUENCE</scope>
    <source>
        <strain evidence="1">Expedition CK06-06</strain>
    </source>
</reference>
<dbReference type="InterPro" id="IPR015421">
    <property type="entry name" value="PyrdxlP-dep_Trfase_major"/>
</dbReference>
<dbReference type="AlphaFoldDB" id="X1LU90"/>
<dbReference type="InterPro" id="IPR000653">
    <property type="entry name" value="DegT/StrS_aminotransferase"/>
</dbReference>
<comment type="caution">
    <text evidence="1">The sequence shown here is derived from an EMBL/GenBank/DDBJ whole genome shotgun (WGS) entry which is preliminary data.</text>
</comment>
<dbReference type="InterPro" id="IPR015424">
    <property type="entry name" value="PyrdxlP-dep_Trfase"/>
</dbReference>
<gene>
    <name evidence="1" type="ORF">S06H3_23653</name>
</gene>
<dbReference type="PANTHER" id="PTHR30244">
    <property type="entry name" value="TRANSAMINASE"/>
    <property type="match status" value="1"/>
</dbReference>
<organism evidence="1">
    <name type="scientific">marine sediment metagenome</name>
    <dbReference type="NCBI Taxonomy" id="412755"/>
    <lineage>
        <taxon>unclassified sequences</taxon>
        <taxon>metagenomes</taxon>
        <taxon>ecological metagenomes</taxon>
    </lineage>
</organism>
<protein>
    <recommendedName>
        <fullName evidence="2">DegT/DnrJ/EryC1/StrS aminotransferase</fullName>
    </recommendedName>
</protein>